<feature type="transmembrane region" description="Helical" evidence="10">
    <location>
        <begin position="468"/>
        <end position="489"/>
    </location>
</feature>
<feature type="transmembrane region" description="Helical" evidence="10">
    <location>
        <begin position="585"/>
        <end position="609"/>
    </location>
</feature>
<evidence type="ECO:0000256" key="4">
    <source>
        <dbReference type="ARBA" id="ARBA00022847"/>
    </source>
</evidence>
<feature type="transmembrane region" description="Helical" evidence="10">
    <location>
        <begin position="363"/>
        <end position="381"/>
    </location>
</feature>
<evidence type="ECO:0000256" key="5">
    <source>
        <dbReference type="ARBA" id="ARBA00022989"/>
    </source>
</evidence>
<evidence type="ECO:0000256" key="7">
    <source>
        <dbReference type="PIRSR" id="PIRSR600175-1"/>
    </source>
</evidence>
<dbReference type="InterPro" id="IPR037272">
    <property type="entry name" value="SNS_sf"/>
</dbReference>
<keyword evidence="5 10" id="KW-1133">Transmembrane helix</keyword>
<feature type="transmembrane region" description="Helical" evidence="10">
    <location>
        <begin position="705"/>
        <end position="724"/>
    </location>
</feature>
<feature type="compositionally biased region" description="Basic residues" evidence="9">
    <location>
        <begin position="26"/>
        <end position="61"/>
    </location>
</feature>
<evidence type="ECO:0000256" key="2">
    <source>
        <dbReference type="ARBA" id="ARBA00022448"/>
    </source>
</evidence>
<evidence type="ECO:0000256" key="10">
    <source>
        <dbReference type="SAM" id="Phobius"/>
    </source>
</evidence>
<feature type="transmembrane region" description="Helical" evidence="10">
    <location>
        <begin position="434"/>
        <end position="456"/>
    </location>
</feature>
<dbReference type="Pfam" id="PF00209">
    <property type="entry name" value="SNF"/>
    <property type="match status" value="2"/>
</dbReference>
<dbReference type="GO" id="GO:0005886">
    <property type="term" value="C:plasma membrane"/>
    <property type="evidence" value="ECO:0007669"/>
    <property type="project" value="TreeGrafter"/>
</dbReference>
<dbReference type="PANTHER" id="PTHR11616">
    <property type="entry name" value="SODIUM/CHLORIDE DEPENDENT TRANSPORTER"/>
    <property type="match status" value="1"/>
</dbReference>
<feature type="transmembrane region" description="Helical" evidence="10">
    <location>
        <begin position="177"/>
        <end position="196"/>
    </location>
</feature>
<dbReference type="GO" id="GO:0046872">
    <property type="term" value="F:metal ion binding"/>
    <property type="evidence" value="ECO:0007669"/>
    <property type="project" value="UniProtKB-KW"/>
</dbReference>
<dbReference type="GO" id="GO:0089718">
    <property type="term" value="P:amino acid import across plasma membrane"/>
    <property type="evidence" value="ECO:0007669"/>
    <property type="project" value="TreeGrafter"/>
</dbReference>
<dbReference type="InterPro" id="IPR000175">
    <property type="entry name" value="Na/ntran_symport"/>
</dbReference>
<organism evidence="11 12">
    <name type="scientific">Haemonchus contortus</name>
    <name type="common">Barber pole worm</name>
    <dbReference type="NCBI Taxonomy" id="6289"/>
    <lineage>
        <taxon>Eukaryota</taxon>
        <taxon>Metazoa</taxon>
        <taxon>Ecdysozoa</taxon>
        <taxon>Nematoda</taxon>
        <taxon>Chromadorea</taxon>
        <taxon>Rhabditida</taxon>
        <taxon>Rhabditina</taxon>
        <taxon>Rhabditomorpha</taxon>
        <taxon>Strongyloidea</taxon>
        <taxon>Trichostrongylidae</taxon>
        <taxon>Haemonchus</taxon>
    </lineage>
</organism>
<feature type="compositionally biased region" description="Acidic residues" evidence="9">
    <location>
        <begin position="103"/>
        <end position="114"/>
    </location>
</feature>
<keyword evidence="4" id="KW-0769">Symport</keyword>
<feature type="region of interest" description="Disordered" evidence="9">
    <location>
        <begin position="1"/>
        <end position="114"/>
    </location>
</feature>
<keyword evidence="8" id="KW-1015">Disulfide bond</keyword>
<proteinExistence type="predicted"/>
<keyword evidence="7" id="KW-0915">Sodium</keyword>
<dbReference type="OrthoDB" id="6581954at2759"/>
<dbReference type="AlphaFoldDB" id="A0A7I5E568"/>
<keyword evidence="3 10" id="KW-0812">Transmembrane</keyword>
<feature type="transmembrane region" description="Helical" evidence="10">
    <location>
        <begin position="388"/>
        <end position="414"/>
    </location>
</feature>
<evidence type="ECO:0000256" key="8">
    <source>
        <dbReference type="PIRSR" id="PIRSR600175-2"/>
    </source>
</evidence>
<feature type="disulfide bond" evidence="8">
    <location>
        <begin position="265"/>
        <end position="274"/>
    </location>
</feature>
<feature type="transmembrane region" description="Helical" evidence="10">
    <location>
        <begin position="149"/>
        <end position="170"/>
    </location>
</feature>
<evidence type="ECO:0000256" key="1">
    <source>
        <dbReference type="ARBA" id="ARBA00004141"/>
    </source>
</evidence>
<dbReference type="GO" id="GO:0005283">
    <property type="term" value="F:amino acid:sodium symporter activity"/>
    <property type="evidence" value="ECO:0007669"/>
    <property type="project" value="TreeGrafter"/>
</dbReference>
<feature type="binding site" evidence="7">
    <location>
        <position position="164"/>
    </location>
    <ligand>
        <name>Na(+)</name>
        <dbReference type="ChEBI" id="CHEBI:29101"/>
        <label>1</label>
    </ligand>
</feature>
<dbReference type="SUPFAM" id="SSF161070">
    <property type="entry name" value="SNF-like"/>
    <property type="match status" value="1"/>
</dbReference>
<feature type="compositionally biased region" description="Basic and acidic residues" evidence="9">
    <location>
        <begin position="63"/>
        <end position="99"/>
    </location>
</feature>
<dbReference type="Proteomes" id="UP000025227">
    <property type="component" value="Unplaced"/>
</dbReference>
<protein>
    <submittedName>
        <fullName evidence="12">Sodium:neurotransmitter symporter domain containing protein</fullName>
    </submittedName>
</protein>
<dbReference type="OMA" id="MIMIDHE"/>
<feature type="transmembrane region" description="Helical" evidence="10">
    <location>
        <begin position="671"/>
        <end position="693"/>
    </location>
</feature>
<evidence type="ECO:0000313" key="11">
    <source>
        <dbReference type="Proteomes" id="UP000025227"/>
    </source>
</evidence>
<dbReference type="WBParaSite" id="HCON_00004210-00003">
    <property type="protein sequence ID" value="HCON_00004210-00003"/>
    <property type="gene ID" value="HCON_00004210"/>
</dbReference>
<evidence type="ECO:0000256" key="3">
    <source>
        <dbReference type="ARBA" id="ARBA00022692"/>
    </source>
</evidence>
<keyword evidence="2" id="KW-0813">Transport</keyword>
<name>A0A7I5E568_HAECO</name>
<feature type="transmembrane region" description="Helical" evidence="10">
    <location>
        <begin position="545"/>
        <end position="564"/>
    </location>
</feature>
<evidence type="ECO:0000313" key="12">
    <source>
        <dbReference type="WBParaSite" id="HCON_00004210-00003"/>
    </source>
</evidence>
<dbReference type="PROSITE" id="PS50267">
    <property type="entry name" value="NA_NEUROTRAN_SYMP_3"/>
    <property type="match status" value="1"/>
</dbReference>
<keyword evidence="11" id="KW-1185">Reference proteome</keyword>
<evidence type="ECO:0000256" key="6">
    <source>
        <dbReference type="ARBA" id="ARBA00023136"/>
    </source>
</evidence>
<feature type="transmembrane region" description="Helical" evidence="10">
    <location>
        <begin position="615"/>
        <end position="642"/>
    </location>
</feature>
<comment type="subcellular location">
    <subcellularLocation>
        <location evidence="1">Membrane</location>
        <topology evidence="1">Multi-pass membrane protein</topology>
    </subcellularLocation>
</comment>
<dbReference type="PANTHER" id="PTHR11616:SF241">
    <property type="entry name" value="SODIUM- AND CHLORIDE-DEPENDENT GLYCINE TRANSPORTER 2"/>
    <property type="match status" value="1"/>
</dbReference>
<accession>A0A7I5E568</accession>
<sequence>MMLATAELPSEPSPATQESDKEPHSMKKGGTKHSRKGSKHRRTKRNRDRSAKKHDKKKASMKTKGDKDPSAGERTAKPQPPSKEKKTTDTRSRSERDGQGSENSDESSSEDSEDIVVYETPENQNYERNVIIGHLSRVSFREQFWQNKIQSYFVILSFLLTIDNVTYFFLFTRLFGLFWVVPYAICMLIVGFPLAYLEMALGQYTSTGIYLVFERMTPAFVGVGVSALVFNFLLTCMDHMLFVDMAGVAVKALFILSNEMPWSNCIGLTHTKGCHVWSRDCALVEKGPHVPTPPPGHMIYGQGKEFQFSLQGDTCVRPLSRSMHRGVTDTGGQSRLMTVSVIGYVNSEVHDFVRYEQIKYPSYTYLLYSFIALMLCIFIINHRRRVTVVILTISLLLTFCVISFLLHGVLLLFVPKYPAASPVLMPWAFAVNDPAQWFAALCLTFRCLKLGQGAWTFFGSQNGFHNNLVFDCLFITLVVIFVTYFYSLFHIITIGSYTHEIGVLDVSLLEELKADAAELIIFHNPITLTTRIYSASIIFGEYDTVVMLSYSALMAMMCLVHKIIRLEIVISAFVENYVAFTNKNARFALVIIVCCLGMVLQFGLCYNMGYMRVAYLNFVVVPIVAAAIVFAELFVLGVFYGFRTFYSNTTVMLYGVVKTESKKLRMFLHQIALVDWTVLLPICCVFIIFGTIYYDDRLGFEIMDAYSWIWVVAVLSPIPGLFLYSMYYQFSLGNNIYPLFKRNPDLWGPRTRDNRLEAERAERMIRRWW</sequence>
<keyword evidence="7" id="KW-0479">Metal-binding</keyword>
<keyword evidence="6 10" id="KW-0472">Membrane</keyword>
<reference evidence="12" key="1">
    <citation type="submission" date="2020-12" db="UniProtKB">
        <authorList>
            <consortium name="WormBaseParasite"/>
        </authorList>
    </citation>
    <scope>IDENTIFICATION</scope>
    <source>
        <strain evidence="12">MHco3</strain>
    </source>
</reference>
<evidence type="ECO:0000256" key="9">
    <source>
        <dbReference type="SAM" id="MobiDB-lite"/>
    </source>
</evidence>
<feature type="transmembrane region" description="Helical" evidence="10">
    <location>
        <begin position="216"/>
        <end position="234"/>
    </location>
</feature>